<organism evidence="1 2">
    <name type="scientific">Methanobrevibacter filiformis</name>
    <dbReference type="NCBI Taxonomy" id="55758"/>
    <lineage>
        <taxon>Archaea</taxon>
        <taxon>Methanobacteriati</taxon>
        <taxon>Methanobacteriota</taxon>
        <taxon>Methanomada group</taxon>
        <taxon>Methanobacteria</taxon>
        <taxon>Methanobacteriales</taxon>
        <taxon>Methanobacteriaceae</taxon>
        <taxon>Methanobrevibacter</taxon>
    </lineage>
</organism>
<name>A0A166CDV7_9EURY</name>
<dbReference type="PATRIC" id="fig|55758.3.peg.1146"/>
<dbReference type="RefSeq" id="WP_066972106.1">
    <property type="nucleotide sequence ID" value="NZ_LWMT01000203.1"/>
</dbReference>
<evidence type="ECO:0000313" key="2">
    <source>
        <dbReference type="Proteomes" id="UP000077066"/>
    </source>
</evidence>
<dbReference type="OrthoDB" id="373625at2157"/>
<sequence length="93" mass="10971">MTERLCGSFPAKIVCENPKIPVGEVVTVKDNLHQFDEIGTISWKKSDAYTIDYLEVQWNNEEFDIDINDLEALDENDDTFEAIKYWNYWITEF</sequence>
<dbReference type="STRING" id="55758.MBFIL_09990"/>
<dbReference type="AlphaFoldDB" id="A0A166CDV7"/>
<gene>
    <name evidence="1" type="ORF">MBFIL_09990</name>
</gene>
<dbReference type="Pfam" id="PF11535">
    <property type="entry name" value="Calci_bind_CcbP"/>
    <property type="match status" value="1"/>
</dbReference>
<reference evidence="1 2" key="1">
    <citation type="submission" date="2016-04" db="EMBL/GenBank/DDBJ databases">
        <title>Genome sequence of Methanobrevibacter filiformis DSM 11501.</title>
        <authorList>
            <person name="Poehlein A."/>
            <person name="Seedorf H."/>
            <person name="Daniel R."/>
        </authorList>
    </citation>
    <scope>NUCLEOTIDE SEQUENCE [LARGE SCALE GENOMIC DNA]</scope>
    <source>
        <strain evidence="1 2">DSM 11501</strain>
    </source>
</reference>
<dbReference type="EMBL" id="LWMT01000203">
    <property type="protein sequence ID" value="KZX13477.1"/>
    <property type="molecule type" value="Genomic_DNA"/>
</dbReference>
<evidence type="ECO:0000313" key="1">
    <source>
        <dbReference type="EMBL" id="KZX13477.1"/>
    </source>
</evidence>
<evidence type="ECO:0008006" key="3">
    <source>
        <dbReference type="Google" id="ProtNLM"/>
    </source>
</evidence>
<comment type="caution">
    <text evidence="1">The sequence shown here is derived from an EMBL/GenBank/DDBJ whole genome shotgun (WGS) entry which is preliminary data.</text>
</comment>
<accession>A0A166CDV7</accession>
<proteinExistence type="predicted"/>
<dbReference type="InterPro" id="IPR020994">
    <property type="entry name" value="Uncharacterised_Ca-bd_CcbP"/>
</dbReference>
<protein>
    <recommendedName>
        <fullName evidence="3">Calcium binding protein</fullName>
    </recommendedName>
</protein>
<dbReference type="Proteomes" id="UP000077066">
    <property type="component" value="Unassembled WGS sequence"/>
</dbReference>
<keyword evidence="2" id="KW-1185">Reference proteome</keyword>